<reference evidence="1" key="1">
    <citation type="submission" date="2018-11" db="EMBL/GenBank/DDBJ databases">
        <authorList>
            <consortium name="Pathogen Informatics"/>
        </authorList>
    </citation>
    <scope>NUCLEOTIDE SEQUENCE</scope>
</reference>
<accession>A0A3S5A6C7</accession>
<protein>
    <submittedName>
        <fullName evidence="1">Uncharacterized protein</fullName>
    </submittedName>
</protein>
<comment type="caution">
    <text evidence="1">The sequence shown here is derived from an EMBL/GenBank/DDBJ whole genome shotgun (WGS) entry which is preliminary data.</text>
</comment>
<proteinExistence type="predicted"/>
<dbReference type="Proteomes" id="UP000784294">
    <property type="component" value="Unassembled WGS sequence"/>
</dbReference>
<sequence>MSNPEAIRSLACEECDRDPRRGSESNRARVDCLGWLRVKHPNSGFLPFQVEVWREEIGRSAPPEDDGDWLYWSIHADAVTEAIAFDSVVRRSGSSILSFRPSGMSYRFGLMRVAYHHEADVCGPAVDARPPSASSSNCLQPTTLSPSAPLLRLECAHTHSS</sequence>
<organism evidence="1 2">
    <name type="scientific">Protopolystoma xenopodis</name>
    <dbReference type="NCBI Taxonomy" id="117903"/>
    <lineage>
        <taxon>Eukaryota</taxon>
        <taxon>Metazoa</taxon>
        <taxon>Spiralia</taxon>
        <taxon>Lophotrochozoa</taxon>
        <taxon>Platyhelminthes</taxon>
        <taxon>Monogenea</taxon>
        <taxon>Polyopisthocotylea</taxon>
        <taxon>Polystomatidea</taxon>
        <taxon>Polystomatidae</taxon>
        <taxon>Protopolystoma</taxon>
    </lineage>
</organism>
<evidence type="ECO:0000313" key="1">
    <source>
        <dbReference type="EMBL" id="VEL08196.1"/>
    </source>
</evidence>
<gene>
    <name evidence="1" type="ORF">PXEA_LOCUS1636</name>
</gene>
<name>A0A3S5A6C7_9PLAT</name>
<keyword evidence="2" id="KW-1185">Reference proteome</keyword>
<dbReference type="AlphaFoldDB" id="A0A3S5A6C7"/>
<evidence type="ECO:0000313" key="2">
    <source>
        <dbReference type="Proteomes" id="UP000784294"/>
    </source>
</evidence>
<dbReference type="EMBL" id="CAAALY010003363">
    <property type="protein sequence ID" value="VEL08196.1"/>
    <property type="molecule type" value="Genomic_DNA"/>
</dbReference>